<reference evidence="2 3" key="1">
    <citation type="journal article" date="2012" name="G3 (Bethesda)">
        <title>Pichia sorbitophila, an interspecies yeast hybrid reveals early steps of genome resolution following polyploidization.</title>
        <authorList>
            <person name="Leh Louis V."/>
            <person name="Despons L."/>
            <person name="Friedrich A."/>
            <person name="Martin T."/>
            <person name="Durrens P."/>
            <person name="Casaregola S."/>
            <person name="Neuveglise C."/>
            <person name="Fairhead C."/>
            <person name="Marck C."/>
            <person name="Cruz J.A."/>
            <person name="Straub M.L."/>
            <person name="Kugler V."/>
            <person name="Sacerdot C."/>
            <person name="Uzunov Z."/>
            <person name="Thierry A."/>
            <person name="Weiss S."/>
            <person name="Bleykasten C."/>
            <person name="De Montigny J."/>
            <person name="Jacques N."/>
            <person name="Jung P."/>
            <person name="Lemaire M."/>
            <person name="Mallet S."/>
            <person name="Morel G."/>
            <person name="Richard G.F."/>
            <person name="Sarkar A."/>
            <person name="Savel G."/>
            <person name="Schacherer J."/>
            <person name="Seret M.L."/>
            <person name="Talla E."/>
            <person name="Samson G."/>
            <person name="Jubin C."/>
            <person name="Poulain J."/>
            <person name="Vacherie B."/>
            <person name="Barbe V."/>
            <person name="Pelletier E."/>
            <person name="Sherman D.J."/>
            <person name="Westhof E."/>
            <person name="Weissenbach J."/>
            <person name="Baret P.V."/>
            <person name="Wincker P."/>
            <person name="Gaillardin C."/>
            <person name="Dujon B."/>
            <person name="Souciet J.L."/>
        </authorList>
    </citation>
    <scope>NUCLEOTIDE SEQUENCE [LARGE SCALE GENOMIC DNA]</scope>
    <source>
        <strain evidence="3">ATCC MYA-4447 / BCRC 22081 / CBS 7064 / NBRC 10061 / NRRL Y-12695</strain>
    </source>
</reference>
<dbReference type="OrthoDB" id="75169at2759"/>
<dbReference type="GO" id="GO:0016853">
    <property type="term" value="F:isomerase activity"/>
    <property type="evidence" value="ECO:0007669"/>
    <property type="project" value="TreeGrafter"/>
</dbReference>
<evidence type="ECO:0000256" key="1">
    <source>
        <dbReference type="PIRSR" id="PIRSR016184-1"/>
    </source>
</evidence>
<name>G8YMJ8_PICSO</name>
<dbReference type="PIRSF" id="PIRSF016184">
    <property type="entry name" value="PhzC_PhzF"/>
    <property type="match status" value="1"/>
</dbReference>
<evidence type="ECO:0000313" key="3">
    <source>
        <dbReference type="Proteomes" id="UP000005222"/>
    </source>
</evidence>
<dbReference type="InParanoid" id="G8YMJ8"/>
<dbReference type="SUPFAM" id="SSF54506">
    <property type="entry name" value="Diaminopimelate epimerase-like"/>
    <property type="match status" value="1"/>
</dbReference>
<dbReference type="Proteomes" id="UP000005222">
    <property type="component" value="Chromosome E"/>
</dbReference>
<dbReference type="HOGENOM" id="CLU_048756_0_0_1"/>
<dbReference type="PANTHER" id="PTHR13774:SF32">
    <property type="entry name" value="ANTISENSE-ENHANCING SEQUENCE 1"/>
    <property type="match status" value="1"/>
</dbReference>
<dbReference type="FunCoup" id="G8YMJ8">
    <property type="interactions" value="236"/>
</dbReference>
<feature type="active site" evidence="1">
    <location>
        <position position="47"/>
    </location>
</feature>
<sequence>MVCKKFMQVDVFSHQNFKGNPVAVFFDADDMSSYQMQTIARWTNLSETTFVLKPTSASADYRVRIFCPTKELDFAGHPTLGTCHALIESRLISSEKNEIIQECKKGLVKIAVTKPNHVKDWELSFELPGFSIENIDSSLHEGIETSLGITANEREKDPKLLKVGPNWVVLQLKDGDIIKNLDLDPLKLVKLSTEHKWSGLQLFSRSRDGTLEARTFAPASGISEDPACGSGAAAVGAYLSSFGEINLTLNLRQGRNVGRDALLKLRTESDGTDMNIYVGGHCNKCIEGEYHL</sequence>
<dbReference type="Pfam" id="PF02567">
    <property type="entry name" value="PhzC-PhzF"/>
    <property type="match status" value="1"/>
</dbReference>
<dbReference type="STRING" id="559304.G8YMJ8"/>
<dbReference type="AlphaFoldDB" id="G8YMJ8"/>
<dbReference type="GO" id="GO:0005737">
    <property type="term" value="C:cytoplasm"/>
    <property type="evidence" value="ECO:0007669"/>
    <property type="project" value="TreeGrafter"/>
</dbReference>
<dbReference type="eggNOG" id="KOG3033">
    <property type="taxonomic scope" value="Eukaryota"/>
</dbReference>
<dbReference type="OMA" id="KVGYNET"/>
<organism evidence="2 3">
    <name type="scientific">Pichia sorbitophila (strain ATCC MYA-4447 / BCRC 22081 / CBS 7064 / NBRC 10061 / NRRL Y-12695)</name>
    <name type="common">Hybrid yeast</name>
    <dbReference type="NCBI Taxonomy" id="559304"/>
    <lineage>
        <taxon>Eukaryota</taxon>
        <taxon>Fungi</taxon>
        <taxon>Dikarya</taxon>
        <taxon>Ascomycota</taxon>
        <taxon>Saccharomycotina</taxon>
        <taxon>Pichiomycetes</taxon>
        <taxon>Debaryomycetaceae</taxon>
        <taxon>Millerozyma</taxon>
    </lineage>
</organism>
<keyword evidence="3" id="KW-1185">Reference proteome</keyword>
<dbReference type="InterPro" id="IPR003719">
    <property type="entry name" value="Phenazine_PhzF-like"/>
</dbReference>
<dbReference type="NCBIfam" id="TIGR00654">
    <property type="entry name" value="PhzF_family"/>
    <property type="match status" value="1"/>
</dbReference>
<evidence type="ECO:0000313" key="2">
    <source>
        <dbReference type="EMBL" id="CCE79166.1"/>
    </source>
</evidence>
<protein>
    <submittedName>
        <fullName evidence="2">Piso0_001207 protein</fullName>
    </submittedName>
</protein>
<proteinExistence type="predicted"/>
<dbReference type="Gene3D" id="3.10.310.10">
    <property type="entry name" value="Diaminopimelate Epimerase, Chain A, domain 1"/>
    <property type="match status" value="2"/>
</dbReference>
<gene>
    <name evidence="2" type="primary">Piso0_001207</name>
    <name evidence="2" type="ORF">GNLVRS01_PISO0E00114g</name>
</gene>
<dbReference type="PANTHER" id="PTHR13774">
    <property type="entry name" value="PHENAZINE BIOSYNTHESIS PROTEIN"/>
    <property type="match status" value="1"/>
</dbReference>
<accession>G8YMJ8</accession>
<dbReference type="EMBL" id="FO082055">
    <property type="protein sequence ID" value="CCE79166.1"/>
    <property type="molecule type" value="Genomic_DNA"/>
</dbReference>